<keyword evidence="3" id="KW-1185">Reference proteome</keyword>
<protein>
    <recommendedName>
        <fullName evidence="1">ASCH domain-containing protein</fullName>
    </recommendedName>
</protein>
<dbReference type="SUPFAM" id="SSF88697">
    <property type="entry name" value="PUA domain-like"/>
    <property type="match status" value="1"/>
</dbReference>
<evidence type="ECO:0000259" key="1">
    <source>
        <dbReference type="Pfam" id="PF04266"/>
    </source>
</evidence>
<dbReference type="InterPro" id="IPR015947">
    <property type="entry name" value="PUA-like_sf"/>
</dbReference>
<feature type="domain" description="ASCH" evidence="1">
    <location>
        <begin position="15"/>
        <end position="64"/>
    </location>
</feature>
<proteinExistence type="predicted"/>
<evidence type="ECO:0000313" key="3">
    <source>
        <dbReference type="Proteomes" id="UP000077405"/>
    </source>
</evidence>
<name>A0A168Y0V4_9PROT</name>
<dbReference type="AlphaFoldDB" id="A0A168Y0V4"/>
<accession>A0A168Y0V4</accession>
<organism evidence="2 3">
    <name type="scientific">Azospirillum humicireducens</name>
    <dbReference type="NCBI Taxonomy" id="1226968"/>
    <lineage>
        <taxon>Bacteria</taxon>
        <taxon>Pseudomonadati</taxon>
        <taxon>Pseudomonadota</taxon>
        <taxon>Alphaproteobacteria</taxon>
        <taxon>Rhodospirillales</taxon>
        <taxon>Azospirillaceae</taxon>
        <taxon>Azospirillum</taxon>
    </lineage>
</organism>
<dbReference type="EMBL" id="CP015285">
    <property type="protein sequence ID" value="ANC90827.2"/>
    <property type="molecule type" value="Genomic_DNA"/>
</dbReference>
<gene>
    <name evidence="2" type="ORF">A6A40_02310</name>
</gene>
<dbReference type="STRING" id="1226968.A6A40_02310"/>
<reference evidence="2 3" key="1">
    <citation type="journal article" date="2013" name="Int. J. Syst. Evol. Microbiol.">
        <title>Azospirillum humicireducens sp. nov., a nitrogen-fixing bacterium isolated from a microbial fuel cell.</title>
        <authorList>
            <person name="Zhou S."/>
            <person name="Han L."/>
            <person name="Wang Y."/>
            <person name="Yang G."/>
            <person name="Zhuang L."/>
            <person name="Hu P."/>
        </authorList>
    </citation>
    <scope>NUCLEOTIDE SEQUENCE [LARGE SCALE GENOMIC DNA]</scope>
    <source>
        <strain evidence="2 3">SgZ-5</strain>
    </source>
</reference>
<sequence length="270" mass="28810">MVQTVRDIPMKGLVIREPWIDLILSGSKTWEMRSKPTLVRGQIALIRKGSGMVCGVAELVACHSALDRDGLTATGDRHGIGANQIADVLAAGWVVPWELAQVRRLPKPVPYRHPSGAVTWVNLPPEVTALIAQQSGETSNPEDTVEPARKLIPAAAPVSPPAPPVDSHIVHLTKGAIDNGYIRLTNALGLFPNDAIGGSNTATMAKGTVTVAFDPGPTVTTDVDGSKMILRDRGGTRAFFTSAGAMPGDQVLLERMAPRQIRIRMLKDSL</sequence>
<dbReference type="InterPro" id="IPR007374">
    <property type="entry name" value="ASCH_domain"/>
</dbReference>
<dbReference type="Pfam" id="PF04266">
    <property type="entry name" value="ASCH"/>
    <property type="match status" value="1"/>
</dbReference>
<dbReference type="KEGG" id="ahu:A6A40_02310"/>
<evidence type="ECO:0000313" key="2">
    <source>
        <dbReference type="EMBL" id="ANC90827.2"/>
    </source>
</evidence>
<dbReference type="Gene3D" id="2.30.130.30">
    <property type="entry name" value="Hypothetical protein"/>
    <property type="match status" value="1"/>
</dbReference>
<dbReference type="Proteomes" id="UP000077405">
    <property type="component" value="Chromosome"/>
</dbReference>